<dbReference type="RefSeq" id="WP_378260123.1">
    <property type="nucleotide sequence ID" value="NZ_JBHUKR010000002.1"/>
</dbReference>
<dbReference type="Pfam" id="PF14534">
    <property type="entry name" value="DUF4440"/>
    <property type="match status" value="1"/>
</dbReference>
<keyword evidence="4" id="KW-1185">Reference proteome</keyword>
<proteinExistence type="predicted"/>
<dbReference type="Gene3D" id="3.10.450.50">
    <property type="match status" value="1"/>
</dbReference>
<dbReference type="InterPro" id="IPR027843">
    <property type="entry name" value="DUF4440"/>
</dbReference>
<evidence type="ECO:0000313" key="4">
    <source>
        <dbReference type="Proteomes" id="UP001597417"/>
    </source>
</evidence>
<name>A0ABW5FJU7_9PSEU</name>
<reference evidence="4" key="1">
    <citation type="journal article" date="2019" name="Int. J. Syst. Evol. Microbiol.">
        <title>The Global Catalogue of Microorganisms (GCM) 10K type strain sequencing project: providing services to taxonomists for standard genome sequencing and annotation.</title>
        <authorList>
            <consortium name="The Broad Institute Genomics Platform"/>
            <consortium name="The Broad Institute Genome Sequencing Center for Infectious Disease"/>
            <person name="Wu L."/>
            <person name="Ma J."/>
        </authorList>
    </citation>
    <scope>NUCLEOTIDE SEQUENCE [LARGE SCALE GENOMIC DNA]</scope>
    <source>
        <strain evidence="4">CGMCC 4.7645</strain>
    </source>
</reference>
<protein>
    <submittedName>
        <fullName evidence="3">Nuclear transport factor 2 family protein</fullName>
    </submittedName>
</protein>
<organism evidence="3 4">
    <name type="scientific">Amycolatopsis pigmentata</name>
    <dbReference type="NCBI Taxonomy" id="450801"/>
    <lineage>
        <taxon>Bacteria</taxon>
        <taxon>Bacillati</taxon>
        <taxon>Actinomycetota</taxon>
        <taxon>Actinomycetes</taxon>
        <taxon>Pseudonocardiales</taxon>
        <taxon>Pseudonocardiaceae</taxon>
        <taxon>Amycolatopsis</taxon>
    </lineage>
</organism>
<dbReference type="InterPro" id="IPR032710">
    <property type="entry name" value="NTF2-like_dom_sf"/>
</dbReference>
<accession>A0ABW5FJU7</accession>
<sequence length="136" mass="14810">MPTASFESAADSDIEPQIRDPELRRHRAMEQADVSAPGSLLADDPSYTHSDASTDGRQSYIARVADGAYNYGAIALDTYEVRALCSDTALAFGDLKMTAQVRGAHTNIHNRGAAVWVRRDGNWLLTAYQPTPARSL</sequence>
<comment type="caution">
    <text evidence="3">The sequence shown here is derived from an EMBL/GenBank/DDBJ whole genome shotgun (WGS) entry which is preliminary data.</text>
</comment>
<dbReference type="EMBL" id="JBHUKR010000002">
    <property type="protein sequence ID" value="MFD2414860.1"/>
    <property type="molecule type" value="Genomic_DNA"/>
</dbReference>
<feature type="region of interest" description="Disordered" evidence="1">
    <location>
        <begin position="28"/>
        <end position="55"/>
    </location>
</feature>
<evidence type="ECO:0000259" key="2">
    <source>
        <dbReference type="Pfam" id="PF14534"/>
    </source>
</evidence>
<dbReference type="SUPFAM" id="SSF54427">
    <property type="entry name" value="NTF2-like"/>
    <property type="match status" value="1"/>
</dbReference>
<evidence type="ECO:0000313" key="3">
    <source>
        <dbReference type="EMBL" id="MFD2414860.1"/>
    </source>
</evidence>
<evidence type="ECO:0000256" key="1">
    <source>
        <dbReference type="SAM" id="MobiDB-lite"/>
    </source>
</evidence>
<feature type="domain" description="DUF4440" evidence="2">
    <location>
        <begin position="21"/>
        <end position="125"/>
    </location>
</feature>
<gene>
    <name evidence="3" type="ORF">ACFSXZ_00775</name>
</gene>
<dbReference type="Proteomes" id="UP001597417">
    <property type="component" value="Unassembled WGS sequence"/>
</dbReference>